<protein>
    <submittedName>
        <fullName evidence="2">Uncharacterized protein</fullName>
    </submittedName>
</protein>
<accession>A0A8H4PSF5</accession>
<evidence type="ECO:0000313" key="2">
    <source>
        <dbReference type="EMBL" id="KAF4509588.1"/>
    </source>
</evidence>
<evidence type="ECO:0000256" key="1">
    <source>
        <dbReference type="SAM" id="MobiDB-lite"/>
    </source>
</evidence>
<comment type="caution">
    <text evidence="2">The sequence shown here is derived from an EMBL/GenBank/DDBJ whole genome shotgun (WGS) entry which is preliminary data.</text>
</comment>
<sequence>MQNFQRTRHFTYPRADDAYSASSWPRAAPTPIRDNGVYLSSSPKHHLRRRPFPPPASVEDEAESLAREHGTSTLQSTSDEETPSRGEIDQHPVIMEVHEYNPERRFVMLNDPPPASIDDAQTKQTTTRPQKNNGTDNAESR</sequence>
<reference evidence="2 3" key="1">
    <citation type="journal article" date="2020" name="Genome Biol. Evol.">
        <title>A new high-quality draft genome assembly of the Chinese cordyceps Ophiocordyceps sinensis.</title>
        <authorList>
            <person name="Shu R."/>
            <person name="Zhang J."/>
            <person name="Meng Q."/>
            <person name="Zhang H."/>
            <person name="Zhou G."/>
            <person name="Li M."/>
            <person name="Wu P."/>
            <person name="Zhao Y."/>
            <person name="Chen C."/>
            <person name="Qin Q."/>
        </authorList>
    </citation>
    <scope>NUCLEOTIDE SEQUENCE [LARGE SCALE GENOMIC DNA]</scope>
    <source>
        <strain evidence="2 3">IOZ07</strain>
    </source>
</reference>
<organism evidence="2 3">
    <name type="scientific">Ophiocordyceps sinensis</name>
    <dbReference type="NCBI Taxonomy" id="72228"/>
    <lineage>
        <taxon>Eukaryota</taxon>
        <taxon>Fungi</taxon>
        <taxon>Dikarya</taxon>
        <taxon>Ascomycota</taxon>
        <taxon>Pezizomycotina</taxon>
        <taxon>Sordariomycetes</taxon>
        <taxon>Hypocreomycetidae</taxon>
        <taxon>Hypocreales</taxon>
        <taxon>Ophiocordycipitaceae</taxon>
        <taxon>Ophiocordyceps</taxon>
    </lineage>
</organism>
<dbReference type="Proteomes" id="UP000557566">
    <property type="component" value="Unassembled WGS sequence"/>
</dbReference>
<keyword evidence="3" id="KW-1185">Reference proteome</keyword>
<dbReference type="EMBL" id="JAAVMX010000004">
    <property type="protein sequence ID" value="KAF4509588.1"/>
    <property type="molecule type" value="Genomic_DNA"/>
</dbReference>
<dbReference type="OrthoDB" id="10259785at2759"/>
<name>A0A8H4PSF5_9HYPO</name>
<feature type="compositionally biased region" description="Basic and acidic residues" evidence="1">
    <location>
        <begin position="82"/>
        <end position="106"/>
    </location>
</feature>
<proteinExistence type="predicted"/>
<gene>
    <name evidence="2" type="ORF">G6O67_003746</name>
</gene>
<feature type="compositionally biased region" description="Basic residues" evidence="1">
    <location>
        <begin position="1"/>
        <end position="11"/>
    </location>
</feature>
<feature type="compositionally biased region" description="Polar residues" evidence="1">
    <location>
        <begin position="122"/>
        <end position="141"/>
    </location>
</feature>
<evidence type="ECO:0000313" key="3">
    <source>
        <dbReference type="Proteomes" id="UP000557566"/>
    </source>
</evidence>
<dbReference type="AlphaFoldDB" id="A0A8H4PSF5"/>
<feature type="region of interest" description="Disordered" evidence="1">
    <location>
        <begin position="1"/>
        <end position="141"/>
    </location>
</feature>